<dbReference type="Pfam" id="PF06676">
    <property type="entry name" value="DUF1178"/>
    <property type="match status" value="1"/>
</dbReference>
<protein>
    <recommendedName>
        <fullName evidence="2">DUF1178 domain-containing protein</fullName>
    </recommendedName>
</protein>
<sequence length="138" mass="15952">MAKYNLLCSHDHPFEGWFDSEKAYLDQKKSRLLICPMCDDPIIRRAVMSPNLKSKTTKRTVKEKSNKVFFNSRQALKNLNNWVSHNCENVGTKFAKEARKAHKGERDDHIYGTATDKEIDKLYKDGIPAIKIPKVKDN</sequence>
<name>A0A381ZKJ5_9ZZZZ</name>
<reference evidence="1" key="1">
    <citation type="submission" date="2018-05" db="EMBL/GenBank/DDBJ databases">
        <authorList>
            <person name="Lanie J.A."/>
            <person name="Ng W.-L."/>
            <person name="Kazmierczak K.M."/>
            <person name="Andrzejewski T.M."/>
            <person name="Davidsen T.M."/>
            <person name="Wayne K.J."/>
            <person name="Tettelin H."/>
            <person name="Glass J.I."/>
            <person name="Rusch D."/>
            <person name="Podicherti R."/>
            <person name="Tsui H.-C.T."/>
            <person name="Winkler M.E."/>
        </authorList>
    </citation>
    <scope>NUCLEOTIDE SEQUENCE</scope>
</reference>
<accession>A0A381ZKJ5</accession>
<evidence type="ECO:0000313" key="1">
    <source>
        <dbReference type="EMBL" id="SVA89352.1"/>
    </source>
</evidence>
<proteinExistence type="predicted"/>
<gene>
    <name evidence="1" type="ORF">METZ01_LOCUS142206</name>
</gene>
<dbReference type="AlphaFoldDB" id="A0A381ZKJ5"/>
<evidence type="ECO:0008006" key="2">
    <source>
        <dbReference type="Google" id="ProtNLM"/>
    </source>
</evidence>
<dbReference type="InterPro" id="IPR009562">
    <property type="entry name" value="DUF1178"/>
</dbReference>
<organism evidence="1">
    <name type="scientific">marine metagenome</name>
    <dbReference type="NCBI Taxonomy" id="408172"/>
    <lineage>
        <taxon>unclassified sequences</taxon>
        <taxon>metagenomes</taxon>
        <taxon>ecological metagenomes</taxon>
    </lineage>
</organism>
<dbReference type="EMBL" id="UINC01021557">
    <property type="protein sequence ID" value="SVA89352.1"/>
    <property type="molecule type" value="Genomic_DNA"/>
</dbReference>